<proteinExistence type="predicted"/>
<evidence type="ECO:0000256" key="1">
    <source>
        <dbReference type="SAM" id="SignalP"/>
    </source>
</evidence>
<gene>
    <name evidence="2" type="ORF">EZE20_18445</name>
</gene>
<comment type="caution">
    <text evidence="2">The sequence shown here is derived from an EMBL/GenBank/DDBJ whole genome shotgun (WGS) entry which is preliminary data.</text>
</comment>
<dbReference type="OrthoDB" id="908604at2"/>
<accession>A0A4R4K6N1</accession>
<evidence type="ECO:0008006" key="4">
    <source>
        <dbReference type="Google" id="ProtNLM"/>
    </source>
</evidence>
<name>A0A4R4K6N1_9BACT</name>
<evidence type="ECO:0000313" key="2">
    <source>
        <dbReference type="EMBL" id="TDB62362.1"/>
    </source>
</evidence>
<dbReference type="RefSeq" id="WP_132120425.1">
    <property type="nucleotide sequence ID" value="NZ_SMJU01000012.1"/>
</dbReference>
<dbReference type="Gene3D" id="3.40.30.10">
    <property type="entry name" value="Glutaredoxin"/>
    <property type="match status" value="1"/>
</dbReference>
<dbReference type="AlphaFoldDB" id="A0A4R4K6N1"/>
<keyword evidence="3" id="KW-1185">Reference proteome</keyword>
<dbReference type="Proteomes" id="UP000295706">
    <property type="component" value="Unassembled WGS sequence"/>
</dbReference>
<sequence length="564" mass="64187">MKKYFLTWIFTATFLISGIIPAFAQPDSVVITGRIQNLTPALYRQAPVLTFTRNNLLQPQSELTRLAPLQADGSFRVALPLIYPQEEVYLDYGGKVYTTFLASPGTVQLTFDADSLYNASRLFYFAGVNAQANNQYIQYLAEEARLFKENKRNGEAFMNTFFHLNPSEAQRALERRAELRLSALLVLSQTGGAAPELRNWINSVVLDEQLTLLYDYSLANDVAVSAIKDSLNRLTQGVMSFQRVQWMDRLGEYADRQMEKKLFYNPTQAKSLPITKLATLLKTYGRELSVADLQRLDAIIEEGSATSEGLDFLSALYRKNRRTMDLLTMIEKKDRTFDEELGASAAALLNARAFVQGFYELSLDEKTLLHTYLQEKINERTTQLSLDELYQLEVKDSVYIKAVQHRNDLKAAPTEVLSGIWMAKSEQNGGSWFNDIQKLYQGKTLYVIKWNLLDQASRSQILYAPALRAQLPADVEFLYVHLPNAELNDKEDLWKQYIVRNKIKGIHLYINESQATQLLFKLNPLAFPSFAIIRPNGKYFSRNAPAPDNGQQAAEALLKARQTR</sequence>
<dbReference type="EMBL" id="SMJU01000012">
    <property type="protein sequence ID" value="TDB62362.1"/>
    <property type="molecule type" value="Genomic_DNA"/>
</dbReference>
<organism evidence="2 3">
    <name type="scientific">Arundinibacter roseus</name>
    <dbReference type="NCBI Taxonomy" id="2070510"/>
    <lineage>
        <taxon>Bacteria</taxon>
        <taxon>Pseudomonadati</taxon>
        <taxon>Bacteroidota</taxon>
        <taxon>Cytophagia</taxon>
        <taxon>Cytophagales</taxon>
        <taxon>Spirosomataceae</taxon>
        <taxon>Arundinibacter</taxon>
    </lineage>
</organism>
<evidence type="ECO:0000313" key="3">
    <source>
        <dbReference type="Proteomes" id="UP000295706"/>
    </source>
</evidence>
<keyword evidence="1" id="KW-0732">Signal</keyword>
<protein>
    <recommendedName>
        <fullName evidence="4">Thioredoxin domain-containing protein</fullName>
    </recommendedName>
</protein>
<feature type="chain" id="PRO_5020515850" description="Thioredoxin domain-containing protein" evidence="1">
    <location>
        <begin position="25"/>
        <end position="564"/>
    </location>
</feature>
<feature type="signal peptide" evidence="1">
    <location>
        <begin position="1"/>
        <end position="24"/>
    </location>
</feature>
<reference evidence="2 3" key="1">
    <citation type="submission" date="2019-02" db="EMBL/GenBank/DDBJ databases">
        <title>Arundinibacter roseus gen. nov., sp. nov., a new member of the family Cytophagaceae.</title>
        <authorList>
            <person name="Szuroczki S."/>
            <person name="Khayer B."/>
            <person name="Sproer C."/>
            <person name="Toumi M."/>
            <person name="Szabo A."/>
            <person name="Felfoldi T."/>
            <person name="Schumann P."/>
            <person name="Toth E."/>
        </authorList>
    </citation>
    <scope>NUCLEOTIDE SEQUENCE [LARGE SCALE GENOMIC DNA]</scope>
    <source>
        <strain evidence="2 3">DMA-k-7a</strain>
    </source>
</reference>